<gene>
    <name evidence="1" type="ORF">D7Z26_03535</name>
</gene>
<protein>
    <recommendedName>
        <fullName evidence="3">Nucleotidyltransferase family protein</fullName>
    </recommendedName>
</protein>
<dbReference type="RefSeq" id="WP_120974684.1">
    <property type="nucleotide sequence ID" value="NZ_RBZM01000002.1"/>
</dbReference>
<dbReference type="InterPro" id="IPR043519">
    <property type="entry name" value="NT_sf"/>
</dbReference>
<comment type="caution">
    <text evidence="1">The sequence shown here is derived from an EMBL/GenBank/DDBJ whole genome shotgun (WGS) entry which is preliminary data.</text>
</comment>
<keyword evidence="2" id="KW-1185">Reference proteome</keyword>
<evidence type="ECO:0000313" key="1">
    <source>
        <dbReference type="EMBL" id="RKP57069.1"/>
    </source>
</evidence>
<dbReference type="InterPro" id="IPR019646">
    <property type="entry name" value="Aminoglyc_AdlTrfase"/>
</dbReference>
<dbReference type="Gene3D" id="3.30.460.40">
    <property type="match status" value="1"/>
</dbReference>
<reference evidence="1 2" key="1">
    <citation type="submission" date="2018-10" db="EMBL/GenBank/DDBJ databases">
        <title>Cohnella sp. M2MS4P-1, whole genome shotgun sequence.</title>
        <authorList>
            <person name="Tuo L."/>
        </authorList>
    </citation>
    <scope>NUCLEOTIDE SEQUENCE [LARGE SCALE GENOMIC DNA]</scope>
    <source>
        <strain evidence="1 2">M2MS4P-1</strain>
    </source>
</reference>
<dbReference type="Pfam" id="PF10706">
    <property type="entry name" value="Aminoglyc_resit"/>
    <property type="match status" value="1"/>
</dbReference>
<dbReference type="OrthoDB" id="2678373at2"/>
<dbReference type="EMBL" id="RBZM01000002">
    <property type="protein sequence ID" value="RKP57069.1"/>
    <property type="molecule type" value="Genomic_DNA"/>
</dbReference>
<accession>A0A494Y327</accession>
<evidence type="ECO:0000313" key="2">
    <source>
        <dbReference type="Proteomes" id="UP000282076"/>
    </source>
</evidence>
<dbReference type="SUPFAM" id="SSF81301">
    <property type="entry name" value="Nucleotidyltransferase"/>
    <property type="match status" value="1"/>
</dbReference>
<dbReference type="Proteomes" id="UP000282076">
    <property type="component" value="Unassembled WGS sequence"/>
</dbReference>
<organism evidence="1 2">
    <name type="scientific">Cohnella endophytica</name>
    <dbReference type="NCBI Taxonomy" id="2419778"/>
    <lineage>
        <taxon>Bacteria</taxon>
        <taxon>Bacillati</taxon>
        <taxon>Bacillota</taxon>
        <taxon>Bacilli</taxon>
        <taxon>Bacillales</taxon>
        <taxon>Paenibacillaceae</taxon>
        <taxon>Cohnella</taxon>
    </lineage>
</organism>
<proteinExistence type="predicted"/>
<evidence type="ECO:0008006" key="3">
    <source>
        <dbReference type="Google" id="ProtNLM"/>
    </source>
</evidence>
<dbReference type="AlphaFoldDB" id="A0A494Y327"/>
<sequence>MSGDVPESAISRVAELLEGCDASWVVGGSTGLALRGAKLERAPRDIDIYADQKDIRLIHDRLRAFTIDGPKSDRTERYDSILSHYQIEDASIEVVGDFRVTALDSVYQTEVADFLFPNRDRAQVNGRDIPIVPLGHELIFNLLRERKDRALIAGGLIIERTERHLPLLNDLLRKNRISAAVAAEAIAIATQATGRGGHE</sequence>
<name>A0A494Y327_9BACL</name>